<dbReference type="InterPro" id="IPR009297">
    <property type="entry name" value="DUF952"/>
</dbReference>
<dbReference type="PANTHER" id="PTHR34129">
    <property type="entry name" value="BLR1139 PROTEIN"/>
    <property type="match status" value="1"/>
</dbReference>
<dbReference type="Proteomes" id="UP001501842">
    <property type="component" value="Unassembled WGS sequence"/>
</dbReference>
<gene>
    <name evidence="1" type="ORF">GCM10010439_04340</name>
</gene>
<organism evidence="1 2">
    <name type="scientific">Actinocorallia aurantiaca</name>
    <dbReference type="NCBI Taxonomy" id="46204"/>
    <lineage>
        <taxon>Bacteria</taxon>
        <taxon>Bacillati</taxon>
        <taxon>Actinomycetota</taxon>
        <taxon>Actinomycetes</taxon>
        <taxon>Streptosporangiales</taxon>
        <taxon>Thermomonosporaceae</taxon>
        <taxon>Actinocorallia</taxon>
    </lineage>
</organism>
<dbReference type="Pfam" id="PF06108">
    <property type="entry name" value="DUF952"/>
    <property type="match status" value="1"/>
</dbReference>
<dbReference type="Gene3D" id="3.20.170.20">
    <property type="entry name" value="Protein of unknown function DUF952"/>
    <property type="match status" value="1"/>
</dbReference>
<keyword evidence="2" id="KW-1185">Reference proteome</keyword>
<dbReference type="EMBL" id="BAAATZ010000002">
    <property type="protein sequence ID" value="GAA2719233.1"/>
    <property type="molecule type" value="Genomic_DNA"/>
</dbReference>
<sequence>MASAPEPRTVRPMSQIFHVATRSAWAGVTDATPYTMSTLDRTLEEEGFIHCSATEDQLDRVLTRYYQGVPDLLVLTIDPRHLDIRFEPSPEDPADLYPHLYGPLPKSAVIEVRPLPDTR</sequence>
<proteinExistence type="predicted"/>
<reference evidence="1 2" key="1">
    <citation type="journal article" date="2019" name="Int. J. Syst. Evol. Microbiol.">
        <title>The Global Catalogue of Microorganisms (GCM) 10K type strain sequencing project: providing services to taxonomists for standard genome sequencing and annotation.</title>
        <authorList>
            <consortium name="The Broad Institute Genomics Platform"/>
            <consortium name="The Broad Institute Genome Sequencing Center for Infectious Disease"/>
            <person name="Wu L."/>
            <person name="Ma J."/>
        </authorList>
    </citation>
    <scope>NUCLEOTIDE SEQUENCE [LARGE SCALE GENOMIC DNA]</scope>
    <source>
        <strain evidence="1 2">JCM 8201</strain>
    </source>
</reference>
<accession>A0ABN3TUT6</accession>
<evidence type="ECO:0000313" key="2">
    <source>
        <dbReference type="Proteomes" id="UP001501842"/>
    </source>
</evidence>
<comment type="caution">
    <text evidence="1">The sequence shown here is derived from an EMBL/GenBank/DDBJ whole genome shotgun (WGS) entry which is preliminary data.</text>
</comment>
<protein>
    <submittedName>
        <fullName evidence="1">DUF952 domain-containing protein</fullName>
    </submittedName>
</protein>
<name>A0ABN3TUT6_9ACTN</name>
<evidence type="ECO:0000313" key="1">
    <source>
        <dbReference type="EMBL" id="GAA2719233.1"/>
    </source>
</evidence>
<dbReference type="PANTHER" id="PTHR34129:SF1">
    <property type="entry name" value="DUF952 DOMAIN-CONTAINING PROTEIN"/>
    <property type="match status" value="1"/>
</dbReference>
<dbReference type="SUPFAM" id="SSF56399">
    <property type="entry name" value="ADP-ribosylation"/>
    <property type="match status" value="1"/>
</dbReference>